<keyword evidence="3" id="KW-1185">Reference proteome</keyword>
<dbReference type="EMBL" id="RPEM01000004">
    <property type="protein sequence ID" value="TGD43730.1"/>
    <property type="molecule type" value="Genomic_DNA"/>
</dbReference>
<dbReference type="Proteomes" id="UP000297741">
    <property type="component" value="Unassembled WGS sequence"/>
</dbReference>
<protein>
    <submittedName>
        <fullName evidence="2">Uncharacterized protein</fullName>
    </submittedName>
</protein>
<evidence type="ECO:0000313" key="3">
    <source>
        <dbReference type="Proteomes" id="UP000297741"/>
    </source>
</evidence>
<accession>A0ABY2KMC5</accession>
<name>A0ABY2KMC5_9RHOB</name>
<evidence type="ECO:0000256" key="1">
    <source>
        <dbReference type="SAM" id="MobiDB-lite"/>
    </source>
</evidence>
<comment type="caution">
    <text evidence="2">The sequence shown here is derived from an EMBL/GenBank/DDBJ whole genome shotgun (WGS) entry which is preliminary data.</text>
</comment>
<gene>
    <name evidence="2" type="ORF">EEB11_06970</name>
</gene>
<sequence>SMKSPGQFWVKINNTMVSMSGTMAAVVIPPVRNLVRLVSRLKASDRGIGQGHGRGSTFSAFARHPQKHPHTGDISAHRSGLDRTNGLDNTLINKEFLDVTG</sequence>
<feature type="non-terminal residue" evidence="2">
    <location>
        <position position="1"/>
    </location>
</feature>
<evidence type="ECO:0000313" key="2">
    <source>
        <dbReference type="EMBL" id="TGD43730.1"/>
    </source>
</evidence>
<organism evidence="2 3">
    <name type="scientific">Pseudotabrizicola sediminis</name>
    <dbReference type="NCBI Taxonomy" id="2486418"/>
    <lineage>
        <taxon>Bacteria</taxon>
        <taxon>Pseudomonadati</taxon>
        <taxon>Pseudomonadota</taxon>
        <taxon>Alphaproteobacteria</taxon>
        <taxon>Rhodobacterales</taxon>
        <taxon>Paracoccaceae</taxon>
        <taxon>Pseudotabrizicola</taxon>
    </lineage>
</organism>
<reference evidence="2 3" key="1">
    <citation type="submission" date="2018-11" db="EMBL/GenBank/DDBJ databases">
        <title>Tabrizicola sp. isolated from sediment of alpine lake.</title>
        <authorList>
            <person name="Liu Z."/>
        </authorList>
    </citation>
    <scope>NUCLEOTIDE SEQUENCE [LARGE SCALE GENOMIC DNA]</scope>
    <source>
        <strain evidence="2 3">DRYC-M-16</strain>
    </source>
</reference>
<proteinExistence type="predicted"/>
<feature type="region of interest" description="Disordered" evidence="1">
    <location>
        <begin position="46"/>
        <end position="77"/>
    </location>
</feature>